<dbReference type="PANTHER" id="PTHR45726">
    <property type="entry name" value="LEUKOTRIENE A-4 HYDROLASE"/>
    <property type="match status" value="1"/>
</dbReference>
<evidence type="ECO:0000256" key="1">
    <source>
        <dbReference type="PIRSR" id="PIRSR634015-1"/>
    </source>
</evidence>
<dbReference type="InterPro" id="IPR034015">
    <property type="entry name" value="M1_LTA4H"/>
</dbReference>
<feature type="transmembrane region" description="Helical" evidence="3">
    <location>
        <begin position="135"/>
        <end position="157"/>
    </location>
</feature>
<keyword evidence="2" id="KW-0479">Metal-binding</keyword>
<dbReference type="InterPro" id="IPR042097">
    <property type="entry name" value="Aminopeptidase_N-like_N_sf"/>
</dbReference>
<evidence type="ECO:0000256" key="2">
    <source>
        <dbReference type="PIRSR" id="PIRSR634015-3"/>
    </source>
</evidence>
<dbReference type="Gene3D" id="2.60.40.1730">
    <property type="entry name" value="tricorn interacting facor f3 domain"/>
    <property type="match status" value="1"/>
</dbReference>
<gene>
    <name evidence="5" type="ORF">DV520_03200</name>
</gene>
<feature type="active site" description="Proton acceptor" evidence="1">
    <location>
        <position position="622"/>
    </location>
</feature>
<dbReference type="Pfam" id="PF01433">
    <property type="entry name" value="Peptidase_M1"/>
    <property type="match status" value="1"/>
</dbReference>
<dbReference type="GO" id="GO:0008270">
    <property type="term" value="F:zinc ion binding"/>
    <property type="evidence" value="ECO:0007669"/>
    <property type="project" value="InterPro"/>
</dbReference>
<dbReference type="InterPro" id="IPR014782">
    <property type="entry name" value="Peptidase_M1_dom"/>
</dbReference>
<keyword evidence="6" id="KW-1185">Reference proteome</keyword>
<proteinExistence type="predicted"/>
<name>A0A3E2B5S2_9FIRM</name>
<dbReference type="Proteomes" id="UP000260649">
    <property type="component" value="Unassembled WGS sequence"/>
</dbReference>
<reference evidence="5 6" key="1">
    <citation type="submission" date="2018-07" db="EMBL/GenBank/DDBJ databases">
        <title>GABA Modulating Bacteria of the Human Gut Microbiota.</title>
        <authorList>
            <person name="Strandwitz P."/>
            <person name="Kim K.H."/>
            <person name="Terekhova D."/>
            <person name="Liu J.K."/>
            <person name="Sharma A."/>
            <person name="Levering J."/>
            <person name="Mcdonald D."/>
            <person name="Dietrich D."/>
            <person name="Ramadhar T.R."/>
            <person name="Lekbua A."/>
            <person name="Mroue N."/>
            <person name="Liston C."/>
            <person name="Stewart E.J."/>
            <person name="Dubin M.J."/>
            <person name="Zengler K."/>
            <person name="Knight R."/>
            <person name="Gilbert J.A."/>
            <person name="Clardy J."/>
            <person name="Lewis K."/>
        </authorList>
    </citation>
    <scope>NUCLEOTIDE SEQUENCE [LARGE SCALE GENOMIC DNA]</scope>
    <source>
        <strain evidence="5 6">KLE1738</strain>
    </source>
</reference>
<comment type="cofactor">
    <cofactor evidence="2">
        <name>Zn(2+)</name>
        <dbReference type="ChEBI" id="CHEBI:29105"/>
    </cofactor>
    <text evidence="2">Binds 1 zinc ion per subunit.</text>
</comment>
<feature type="transmembrane region" description="Helical" evidence="3">
    <location>
        <begin position="84"/>
        <end position="106"/>
    </location>
</feature>
<feature type="transmembrane region" description="Helical" evidence="3">
    <location>
        <begin position="198"/>
        <end position="216"/>
    </location>
</feature>
<keyword evidence="2" id="KW-0862">Zinc</keyword>
<protein>
    <recommendedName>
        <fullName evidence="4">Peptidase M1 membrane alanine aminopeptidase domain-containing protein</fullName>
    </recommendedName>
</protein>
<keyword evidence="3" id="KW-0812">Transmembrane</keyword>
<evidence type="ECO:0000313" key="6">
    <source>
        <dbReference type="Proteomes" id="UP000260649"/>
    </source>
</evidence>
<feature type="binding site" evidence="2">
    <location>
        <position position="645"/>
    </location>
    <ligand>
        <name>Zn(2+)</name>
        <dbReference type="ChEBI" id="CHEBI:29105"/>
        <note>catalytic</note>
    </ligand>
</feature>
<dbReference type="InterPro" id="IPR027268">
    <property type="entry name" value="Peptidase_M4/M1_CTD_sf"/>
</dbReference>
<dbReference type="EMBL" id="QQRQ01000003">
    <property type="protein sequence ID" value="RFT07334.1"/>
    <property type="molecule type" value="Genomic_DNA"/>
</dbReference>
<sequence>MPGCGGETTGDSSESRAYLRGCLCLSGGEGGEAAMTVWRDLRVEWMRLFRSKGTWLALLAASAAPLVGYGLYQPAGGGTTAALVLLNPMLAGALGGALAFAVLTLSEMNRVKKGRMGPLTDSVVSPLRMAVVRTVVLMLTAVVSSLVTSLLYLPYTWYRLGETFQGKEYVQVALLFLLPFLEMTVLAAAAFYQIFQRVDVCVLLLLALLLVGLGPWSQDTYLLYWMDLSNLGFSGDLGNTTIFRLARYSRLLWLCLFGGLWVGSLLCVRNHGRGIFGSMACYGRKLYLPLLAACLLVSGAGLYFRQPYLDHAPPVSLDTGNVTGGGTAYSSMEETEEPTVVIHKTQLELLVHPEQGTAEGNATYEVENISGTEQACLLDINPGYTVELILVNGEEVPFTDQHNDQFISLKNISLTLPAQKNLQVEISYQGRIQLPANTGVLAIYDEITPEYISMGGNSVLPALHGETAEDCTFTGRVTLPEQLQMVSKGKPAQVVGEGEGTRTWHLEGTGLRPAFFAGNYVCVKLKGTAFPVYFWYSATHQTEFTSLGIERLLTDTVSYCTAHYGALPYTEEYPLNIVMTSAHMMGGGAADNLSYMGELFFSEDNLKDPSKGASAEEVIAHEIVHQWWGSQCPIMDLENTDWSAEALTCYTTYRMMKEWKGADYAQQFYVDQWQTRYDDMMDQFYLRNPQYISRLSEEHQASIQALIFDASTYGKAPLQVKQAETLVGGEAAMDAILQTLFQQGGTEMPPYVTWQDFLDACGLTEDQLAVKGGHGNG</sequence>
<feature type="transmembrane region" description="Helical" evidence="3">
    <location>
        <begin position="251"/>
        <end position="268"/>
    </location>
</feature>
<evidence type="ECO:0000313" key="5">
    <source>
        <dbReference type="EMBL" id="RFT07334.1"/>
    </source>
</evidence>
<feature type="transmembrane region" description="Helical" evidence="3">
    <location>
        <begin position="286"/>
        <end position="304"/>
    </location>
</feature>
<dbReference type="AlphaFoldDB" id="A0A3E2B5S2"/>
<keyword evidence="3" id="KW-1133">Transmembrane helix</keyword>
<feature type="transmembrane region" description="Helical" evidence="3">
    <location>
        <begin position="169"/>
        <end position="191"/>
    </location>
</feature>
<dbReference type="SUPFAM" id="SSF55486">
    <property type="entry name" value="Metalloproteases ('zincins'), catalytic domain"/>
    <property type="match status" value="1"/>
</dbReference>
<dbReference type="OrthoDB" id="9814383at2"/>
<dbReference type="GO" id="GO:0008237">
    <property type="term" value="F:metallopeptidase activity"/>
    <property type="evidence" value="ECO:0007669"/>
    <property type="project" value="InterPro"/>
</dbReference>
<comment type="caution">
    <text evidence="5">The sequence shown here is derived from an EMBL/GenBank/DDBJ whole genome shotgun (WGS) entry which is preliminary data.</text>
</comment>
<evidence type="ECO:0000256" key="3">
    <source>
        <dbReference type="SAM" id="Phobius"/>
    </source>
</evidence>
<feature type="binding site" evidence="2">
    <location>
        <position position="621"/>
    </location>
    <ligand>
        <name>Zn(2+)</name>
        <dbReference type="ChEBI" id="CHEBI:29105"/>
        <note>catalytic</note>
    </ligand>
</feature>
<organism evidence="5 6">
    <name type="scientific">Evtepia gabavorous</name>
    <dbReference type="NCBI Taxonomy" id="2211183"/>
    <lineage>
        <taxon>Bacteria</taxon>
        <taxon>Bacillati</taxon>
        <taxon>Bacillota</taxon>
        <taxon>Clostridia</taxon>
        <taxon>Eubacteriales</taxon>
        <taxon>Evtepia</taxon>
    </lineage>
</organism>
<feature type="binding site" evidence="2">
    <location>
        <position position="625"/>
    </location>
    <ligand>
        <name>Zn(2+)</name>
        <dbReference type="ChEBI" id="CHEBI:29105"/>
        <note>catalytic</note>
    </ligand>
</feature>
<feature type="transmembrane region" description="Helical" evidence="3">
    <location>
        <begin position="55"/>
        <end position="72"/>
    </location>
</feature>
<feature type="active site" description="Proton donor" evidence="1">
    <location>
        <position position="713"/>
    </location>
</feature>
<keyword evidence="3" id="KW-0472">Membrane</keyword>
<feature type="domain" description="Peptidase M1 membrane alanine aminopeptidase" evidence="4">
    <location>
        <begin position="577"/>
        <end position="743"/>
    </location>
</feature>
<accession>A0A3E2B5S2</accession>
<dbReference type="PANTHER" id="PTHR45726:SF3">
    <property type="entry name" value="LEUKOTRIENE A-4 HYDROLASE"/>
    <property type="match status" value="1"/>
</dbReference>
<dbReference type="Gene3D" id="1.10.390.10">
    <property type="entry name" value="Neutral Protease Domain 2"/>
    <property type="match status" value="1"/>
</dbReference>
<evidence type="ECO:0000259" key="4">
    <source>
        <dbReference type="Pfam" id="PF01433"/>
    </source>
</evidence>